<organism evidence="3 4">
    <name type="scientific">Corynebacterium endometrii</name>
    <dbReference type="NCBI Taxonomy" id="2488819"/>
    <lineage>
        <taxon>Bacteria</taxon>
        <taxon>Bacillati</taxon>
        <taxon>Actinomycetota</taxon>
        <taxon>Actinomycetes</taxon>
        <taxon>Mycobacteriales</taxon>
        <taxon>Corynebacteriaceae</taxon>
        <taxon>Corynebacterium</taxon>
    </lineage>
</organism>
<dbReference type="OrthoDB" id="4427991at2"/>
<evidence type="ECO:0000256" key="2">
    <source>
        <dbReference type="SAM" id="Phobius"/>
    </source>
</evidence>
<keyword evidence="2" id="KW-0812">Transmembrane</keyword>
<evidence type="ECO:0000256" key="1">
    <source>
        <dbReference type="SAM" id="MobiDB-lite"/>
    </source>
</evidence>
<accession>A0A4P7QGY9</accession>
<dbReference type="KEGG" id="cee:CENDO_08045"/>
<feature type="region of interest" description="Disordered" evidence="1">
    <location>
        <begin position="42"/>
        <end position="67"/>
    </location>
</feature>
<dbReference type="RefSeq" id="WP_136141558.1">
    <property type="nucleotide sequence ID" value="NZ_CP039247.1"/>
</dbReference>
<keyword evidence="2" id="KW-1133">Transmembrane helix</keyword>
<keyword evidence="4" id="KW-1185">Reference proteome</keyword>
<name>A0A4P7QGY9_9CORY</name>
<dbReference type="Proteomes" id="UP000296352">
    <property type="component" value="Chromosome"/>
</dbReference>
<reference evidence="3 4" key="1">
    <citation type="submission" date="2019-04" db="EMBL/GenBank/DDBJ databases">
        <title>Corynebacterium endometrii sp. nov., isolated from the uterus of a cow with endometritis.</title>
        <authorList>
            <person name="Ballas P."/>
            <person name="Ruckert C."/>
            <person name="Wagener K."/>
            <person name="Drillich M."/>
            <person name="Kaempfer P."/>
            <person name="Busse H.-J."/>
            <person name="Ehling-Schulz M."/>
        </authorList>
    </citation>
    <scope>NUCLEOTIDE SEQUENCE [LARGE SCALE GENOMIC DNA]</scope>
    <source>
        <strain evidence="3 4">LMM-1653</strain>
    </source>
</reference>
<feature type="transmembrane region" description="Helical" evidence="2">
    <location>
        <begin position="12"/>
        <end position="31"/>
    </location>
</feature>
<keyword evidence="2" id="KW-0472">Membrane</keyword>
<dbReference type="EMBL" id="CP039247">
    <property type="protein sequence ID" value="QCB28883.1"/>
    <property type="molecule type" value="Genomic_DNA"/>
</dbReference>
<proteinExistence type="predicted"/>
<feature type="compositionally biased region" description="Polar residues" evidence="1">
    <location>
        <begin position="50"/>
        <end position="65"/>
    </location>
</feature>
<evidence type="ECO:0000313" key="4">
    <source>
        <dbReference type="Proteomes" id="UP000296352"/>
    </source>
</evidence>
<protein>
    <submittedName>
        <fullName evidence="3">Uncharacterized protein</fullName>
    </submittedName>
</protein>
<sequence precursor="true">MSGQPRQSKALVFGIVAAILITLTVTAILMVKASAPEPNARTVSDALSGVTPQDQTEQQSQSPANGSARLIELAEALGVPADSLPAYVTPGQVTEANRQALRRSLEKSVGLGEMSPHEANAVLKAFDLGLVAIPYGGYLADSAAALPPSGGQD</sequence>
<gene>
    <name evidence="3" type="ORF">CENDO_08045</name>
</gene>
<dbReference type="AlphaFoldDB" id="A0A4P7QGY9"/>
<evidence type="ECO:0000313" key="3">
    <source>
        <dbReference type="EMBL" id="QCB28883.1"/>
    </source>
</evidence>